<keyword evidence="3" id="KW-1185">Reference proteome</keyword>
<organism evidence="2 3">
    <name type="scientific">Taibaiella chishuiensis</name>
    <dbReference type="NCBI Taxonomy" id="1434707"/>
    <lineage>
        <taxon>Bacteria</taxon>
        <taxon>Pseudomonadati</taxon>
        <taxon>Bacteroidota</taxon>
        <taxon>Chitinophagia</taxon>
        <taxon>Chitinophagales</taxon>
        <taxon>Chitinophagaceae</taxon>
        <taxon>Taibaiella</taxon>
    </lineage>
</organism>
<sequence length="84" mass="8934">MKKRSTSVLTAFAALFVLFAATSCTREYTCQCTITSTGQPGLPAPTTRDYSITDTKKSAESACKGKSNTTNIGGITTVEDCDLR</sequence>
<dbReference type="RefSeq" id="WP_106521796.1">
    <property type="nucleotide sequence ID" value="NZ_PYGD01000001.1"/>
</dbReference>
<keyword evidence="1" id="KW-0732">Signal</keyword>
<dbReference type="OrthoDB" id="676179at2"/>
<gene>
    <name evidence="2" type="ORF">B0I18_1011291</name>
</gene>
<proteinExistence type="predicted"/>
<protein>
    <recommendedName>
        <fullName evidence="4">Lipoprotein</fullName>
    </recommendedName>
</protein>
<evidence type="ECO:0008006" key="4">
    <source>
        <dbReference type="Google" id="ProtNLM"/>
    </source>
</evidence>
<evidence type="ECO:0000313" key="3">
    <source>
        <dbReference type="Proteomes" id="UP000240572"/>
    </source>
</evidence>
<dbReference type="AlphaFoldDB" id="A0A2P8DD82"/>
<comment type="caution">
    <text evidence="2">The sequence shown here is derived from an EMBL/GenBank/DDBJ whole genome shotgun (WGS) entry which is preliminary data.</text>
</comment>
<name>A0A2P8DD82_9BACT</name>
<accession>A0A2P8DD82</accession>
<evidence type="ECO:0000313" key="2">
    <source>
        <dbReference type="EMBL" id="PSK95127.1"/>
    </source>
</evidence>
<evidence type="ECO:0000256" key="1">
    <source>
        <dbReference type="SAM" id="SignalP"/>
    </source>
</evidence>
<reference evidence="2 3" key="1">
    <citation type="submission" date="2018-03" db="EMBL/GenBank/DDBJ databases">
        <title>Genomic Encyclopedia of Type Strains, Phase III (KMG-III): the genomes of soil and plant-associated and newly described type strains.</title>
        <authorList>
            <person name="Whitman W."/>
        </authorList>
    </citation>
    <scope>NUCLEOTIDE SEQUENCE [LARGE SCALE GENOMIC DNA]</scope>
    <source>
        <strain evidence="2 3">CGMCC 1.12700</strain>
    </source>
</reference>
<feature type="signal peptide" evidence="1">
    <location>
        <begin position="1"/>
        <end position="20"/>
    </location>
</feature>
<dbReference type="Proteomes" id="UP000240572">
    <property type="component" value="Unassembled WGS sequence"/>
</dbReference>
<feature type="chain" id="PRO_5015172286" description="Lipoprotein" evidence="1">
    <location>
        <begin position="21"/>
        <end position="84"/>
    </location>
</feature>
<dbReference type="EMBL" id="PYGD01000001">
    <property type="protein sequence ID" value="PSK95127.1"/>
    <property type="molecule type" value="Genomic_DNA"/>
</dbReference>
<dbReference type="PROSITE" id="PS51257">
    <property type="entry name" value="PROKAR_LIPOPROTEIN"/>
    <property type="match status" value="1"/>
</dbReference>